<protein>
    <submittedName>
        <fullName evidence="2">Uncharacterized protein</fullName>
    </submittedName>
</protein>
<dbReference type="EMBL" id="BJXR01000031">
    <property type="protein sequence ID" value="GEN09145.1"/>
    <property type="molecule type" value="Genomic_DNA"/>
</dbReference>
<reference evidence="2 5" key="2">
    <citation type="submission" date="2019-07" db="EMBL/GenBank/DDBJ databases">
        <title>Whole genome shotgun sequence of Myxococcus fulvus NBRC 100333.</title>
        <authorList>
            <person name="Hosoyama A."/>
            <person name="Uohara A."/>
            <person name="Ohji S."/>
            <person name="Ichikawa N."/>
        </authorList>
    </citation>
    <scope>NUCLEOTIDE SEQUENCE [LARGE SCALE GENOMIC DNA]</scope>
    <source>
        <strain evidence="2 5">NBRC 100333</strain>
    </source>
</reference>
<evidence type="ECO:0000313" key="4">
    <source>
        <dbReference type="Proteomes" id="UP000183760"/>
    </source>
</evidence>
<evidence type="ECO:0000256" key="1">
    <source>
        <dbReference type="SAM" id="MobiDB-lite"/>
    </source>
</evidence>
<organism evidence="2 5">
    <name type="scientific">Myxococcus fulvus</name>
    <dbReference type="NCBI Taxonomy" id="33"/>
    <lineage>
        <taxon>Bacteria</taxon>
        <taxon>Pseudomonadati</taxon>
        <taxon>Myxococcota</taxon>
        <taxon>Myxococcia</taxon>
        <taxon>Myxococcales</taxon>
        <taxon>Cystobacterineae</taxon>
        <taxon>Myxococcaceae</taxon>
        <taxon>Myxococcus</taxon>
    </lineage>
</organism>
<gene>
    <name evidence="2" type="ORF">MFU01_41820</name>
    <name evidence="3" type="ORF">SAMN05443572_105400</name>
</gene>
<dbReference type="STRING" id="1334629.MFUL124B02_27275"/>
<feature type="region of interest" description="Disordered" evidence="1">
    <location>
        <begin position="102"/>
        <end position="122"/>
    </location>
</feature>
<keyword evidence="4" id="KW-1185">Reference proteome</keyword>
<dbReference type="AlphaFoldDB" id="A0A511T4R9"/>
<reference evidence="3 4" key="1">
    <citation type="submission" date="2016-10" db="EMBL/GenBank/DDBJ databases">
        <authorList>
            <person name="Varghese N."/>
            <person name="Submissions S."/>
        </authorList>
    </citation>
    <scope>NUCLEOTIDE SEQUENCE [LARGE SCALE GENOMIC DNA]</scope>
    <source>
        <strain evidence="3 4">DSM 16525</strain>
    </source>
</reference>
<comment type="caution">
    <text evidence="2">The sequence shown here is derived from an EMBL/GenBank/DDBJ whole genome shotgun (WGS) entry which is preliminary data.</text>
</comment>
<name>A0A511T4R9_MYXFU</name>
<dbReference type="Proteomes" id="UP000183760">
    <property type="component" value="Unassembled WGS sequence"/>
</dbReference>
<dbReference type="Proteomes" id="UP000321514">
    <property type="component" value="Unassembled WGS sequence"/>
</dbReference>
<evidence type="ECO:0000313" key="5">
    <source>
        <dbReference type="Proteomes" id="UP000321514"/>
    </source>
</evidence>
<sequence>MTNPEWLERAARRGRSEPWSMAYTFEQYRQIEGINEDTLAEELGCTQETLHWMSLCRRPEGDSFSEQCTAIAQKFGVDRLMLMQVIRHVDVINAFSKGTRSESTTTLRMAAQDHLPDEETDT</sequence>
<proteinExistence type="predicted"/>
<evidence type="ECO:0000313" key="3">
    <source>
        <dbReference type="EMBL" id="SEU15835.1"/>
    </source>
</evidence>
<dbReference type="EMBL" id="FOIB01000005">
    <property type="protein sequence ID" value="SEU15835.1"/>
    <property type="molecule type" value="Genomic_DNA"/>
</dbReference>
<evidence type="ECO:0000313" key="2">
    <source>
        <dbReference type="EMBL" id="GEN09145.1"/>
    </source>
</evidence>
<accession>A0A511T4R9</accession>